<organism evidence="2">
    <name type="scientific">Vitis vinifera</name>
    <name type="common">Grape</name>
    <dbReference type="NCBI Taxonomy" id="29760"/>
    <lineage>
        <taxon>Eukaryota</taxon>
        <taxon>Viridiplantae</taxon>
        <taxon>Streptophyta</taxon>
        <taxon>Embryophyta</taxon>
        <taxon>Tracheophyta</taxon>
        <taxon>Spermatophyta</taxon>
        <taxon>Magnoliopsida</taxon>
        <taxon>eudicotyledons</taxon>
        <taxon>Gunneridae</taxon>
        <taxon>Pentapetalae</taxon>
        <taxon>rosids</taxon>
        <taxon>Vitales</taxon>
        <taxon>Vitaceae</taxon>
        <taxon>Viteae</taxon>
        <taxon>Vitis</taxon>
    </lineage>
</organism>
<evidence type="ECO:0000256" key="1">
    <source>
        <dbReference type="SAM" id="MobiDB-lite"/>
    </source>
</evidence>
<proteinExistence type="predicted"/>
<protein>
    <submittedName>
        <fullName evidence="2">Uncharacterized protein</fullName>
    </submittedName>
</protein>
<dbReference type="AlphaFoldDB" id="A5ADR9"/>
<feature type="region of interest" description="Disordered" evidence="1">
    <location>
        <begin position="65"/>
        <end position="93"/>
    </location>
</feature>
<reference evidence="2" key="1">
    <citation type="journal article" date="2007" name="PLoS ONE">
        <title>The first genome sequence of an elite grapevine cultivar (Pinot noir Vitis vinifera L.): coping with a highly heterozygous genome.</title>
        <authorList>
            <person name="Velasco R."/>
            <person name="Zharkikh A."/>
            <person name="Troggio M."/>
            <person name="Cartwright D.A."/>
            <person name="Cestaro A."/>
            <person name="Pruss D."/>
            <person name="Pindo M."/>
            <person name="FitzGerald L.M."/>
            <person name="Vezzulli S."/>
            <person name="Reid J."/>
            <person name="Malacarne G."/>
            <person name="Iliev D."/>
            <person name="Coppola G."/>
            <person name="Wardell B."/>
            <person name="Micheletti D."/>
            <person name="Macalma T."/>
            <person name="Facci M."/>
            <person name="Mitchell J.T."/>
            <person name="Perazzolli M."/>
            <person name="Eldredge G."/>
            <person name="Gatto P."/>
            <person name="Oyzerski R."/>
            <person name="Moretto M."/>
            <person name="Gutin N."/>
            <person name="Stefanini M."/>
            <person name="Chen Y."/>
            <person name="Segala C."/>
            <person name="Davenport C."/>
            <person name="Dematte L."/>
            <person name="Mraz A."/>
            <person name="Battilana J."/>
            <person name="Stormo K."/>
            <person name="Costa F."/>
            <person name="Tao Q."/>
            <person name="Si-Ammour A."/>
            <person name="Harkins T."/>
            <person name="Lackey A."/>
            <person name="Perbost C."/>
            <person name="Taillon B."/>
            <person name="Stella A."/>
            <person name="Solovyev V."/>
            <person name="Fawcett J.A."/>
            <person name="Sterck L."/>
            <person name="Vandepoele K."/>
            <person name="Grando S.M."/>
            <person name="Toppo S."/>
            <person name="Moser C."/>
            <person name="Lanchbury J."/>
            <person name="Bogden R."/>
            <person name="Skolnick M."/>
            <person name="Sgaramella V."/>
            <person name="Bhatnagar S.K."/>
            <person name="Fontana P."/>
            <person name="Gutin A."/>
            <person name="Van de Peer Y."/>
            <person name="Salamini F."/>
            <person name="Viola R."/>
        </authorList>
    </citation>
    <scope>NUCLEOTIDE SEQUENCE</scope>
</reference>
<accession>A5ADR9</accession>
<evidence type="ECO:0000313" key="2">
    <source>
        <dbReference type="EMBL" id="CAN82059.1"/>
    </source>
</evidence>
<gene>
    <name evidence="2" type="ORF">VITISV_010875</name>
</gene>
<name>A5ADR9_VITVI</name>
<dbReference type="EMBL" id="AM423991">
    <property type="protein sequence ID" value="CAN82059.1"/>
    <property type="molecule type" value="Genomic_DNA"/>
</dbReference>
<sequence>MGVPVKRYMLKLLCDEEMPMEGPPSRVPFQLRYSGRLGQVCNPSGSFHPDQDKFRLAPEVRGFLSPTRPNGIGSSDSQTGRIVPSSLKDLWHA</sequence>